<reference evidence="3" key="1">
    <citation type="submission" date="2024-02" db="UniProtKB">
        <authorList>
            <consortium name="WormBaseParasite"/>
        </authorList>
    </citation>
    <scope>IDENTIFICATION</scope>
</reference>
<dbReference type="AlphaFoldDB" id="A0AAF3F1H5"/>
<feature type="chain" id="PRO_5041968021" evidence="1">
    <location>
        <begin position="17"/>
        <end position="145"/>
    </location>
</feature>
<proteinExistence type="predicted"/>
<protein>
    <submittedName>
        <fullName evidence="3">Periplasmic heavy metal sensor</fullName>
    </submittedName>
</protein>
<dbReference type="WBParaSite" id="MBELARI_LOCUS19691">
    <property type="protein sequence ID" value="MBELARI_LOCUS19691"/>
    <property type="gene ID" value="MBELARI_LOCUS19691"/>
</dbReference>
<organism evidence="2 3">
    <name type="scientific">Mesorhabditis belari</name>
    <dbReference type="NCBI Taxonomy" id="2138241"/>
    <lineage>
        <taxon>Eukaryota</taxon>
        <taxon>Metazoa</taxon>
        <taxon>Ecdysozoa</taxon>
        <taxon>Nematoda</taxon>
        <taxon>Chromadorea</taxon>
        <taxon>Rhabditida</taxon>
        <taxon>Rhabditina</taxon>
        <taxon>Rhabditomorpha</taxon>
        <taxon>Rhabditoidea</taxon>
        <taxon>Rhabditidae</taxon>
        <taxon>Mesorhabditinae</taxon>
        <taxon>Mesorhabditis</taxon>
    </lineage>
</organism>
<feature type="signal peptide" evidence="1">
    <location>
        <begin position="1"/>
        <end position="16"/>
    </location>
</feature>
<dbReference type="Proteomes" id="UP000887575">
    <property type="component" value="Unassembled WGS sequence"/>
</dbReference>
<keyword evidence="2" id="KW-1185">Reference proteome</keyword>
<evidence type="ECO:0000313" key="2">
    <source>
        <dbReference type="Proteomes" id="UP000887575"/>
    </source>
</evidence>
<evidence type="ECO:0000313" key="3">
    <source>
        <dbReference type="WBParaSite" id="MBELARI_LOCUS19691"/>
    </source>
</evidence>
<accession>A0AAF3F1H5</accession>
<evidence type="ECO:0000256" key="1">
    <source>
        <dbReference type="SAM" id="SignalP"/>
    </source>
</evidence>
<sequence length="145" mass="17529">MLRYFFFVFFLGWIESRIATEAETKSALNKLLEQAGEMSIVEINAEVERIISLLPEGQRREHMEMRKYTFAEERERQIKIRETLPQLSVKAQQRLVRIIMVQEHKQLTQNEKRRRLNYIKQMMNPQIADELAKHFTQQQLYRLAF</sequence>
<name>A0AAF3F1H5_9BILA</name>
<keyword evidence="1" id="KW-0732">Signal</keyword>